<dbReference type="AlphaFoldDB" id="A0A6G7K9H0"/>
<evidence type="ECO:0000256" key="5">
    <source>
        <dbReference type="ARBA" id="ARBA00022723"/>
    </source>
</evidence>
<dbReference type="Gene3D" id="3.10.520.10">
    <property type="entry name" value="ApbE-like domains"/>
    <property type="match status" value="1"/>
</dbReference>
<keyword evidence="3 10" id="KW-0285">Flavoprotein</keyword>
<proteinExistence type="inferred from homology"/>
<evidence type="ECO:0000256" key="4">
    <source>
        <dbReference type="ARBA" id="ARBA00022679"/>
    </source>
</evidence>
<keyword evidence="14" id="KW-1185">Reference proteome</keyword>
<reference evidence="13 14" key="1">
    <citation type="journal article" date="2017" name="Int. J. Syst. Evol. Microbiol.">
        <title>Jeotgalibaca porci sp. nov. and Jeotgalibaca arthritidis sp. nov., isolated from pigs, and emended description of the genus Jeotgalibaca.</title>
        <authorList>
            <person name="Zamora L."/>
            <person name="Perez-Sancho M."/>
            <person name="Dominguez L."/>
            <person name="Fernandez-Garayzabal J.F."/>
            <person name="Vela A.I."/>
        </authorList>
    </citation>
    <scope>NUCLEOTIDE SEQUENCE [LARGE SCALE GENOMIC DNA]</scope>
    <source>
        <strain evidence="13 14">CECT 9157</strain>
    </source>
</reference>
<sequence length="351" mass="38660">MKESKRLLGVLVVMLGLVLAGCSNEKEVELRKQAYEDTEFLMGTYVSLRIYNEGKEDVLEDGFNVVRELADKITGETVESDISKINAAAGDHAVVVSEPVYELLKIADSYSDEMDGQFNYAIGSITNLWRIGFDDARKPSQEEIDQALLAIDFTEVTFNDEEQSVYLPNEAMALDLGAIAKGYIADQVRDLFEEEGITSAIIDLDGNVFVMGGSPSRDGEVWRVGIQDPLGVRGSSVGSTVQSDRSIVTSGIYERYLEVDGQLYHHLMDPKTGYPFDNEIAGVSIISEDSVDGDTLSTLVFGLGVEAGLDYINSRDDVDAVFITKDNKVYLSEGIKNNFELTNQSYTLVEE</sequence>
<dbReference type="KEGG" id="jar:G7057_04945"/>
<dbReference type="PANTHER" id="PTHR30040">
    <property type="entry name" value="THIAMINE BIOSYNTHESIS LIPOPROTEIN APBE"/>
    <property type="match status" value="1"/>
</dbReference>
<comment type="catalytic activity">
    <reaction evidence="9 10 12">
        <text>L-threonyl-[protein] + FAD = FMN-L-threonyl-[protein] + AMP + H(+)</text>
        <dbReference type="Rhea" id="RHEA:36847"/>
        <dbReference type="Rhea" id="RHEA-COMP:11060"/>
        <dbReference type="Rhea" id="RHEA-COMP:11061"/>
        <dbReference type="ChEBI" id="CHEBI:15378"/>
        <dbReference type="ChEBI" id="CHEBI:30013"/>
        <dbReference type="ChEBI" id="CHEBI:57692"/>
        <dbReference type="ChEBI" id="CHEBI:74257"/>
        <dbReference type="ChEBI" id="CHEBI:456215"/>
        <dbReference type="EC" id="2.7.1.180"/>
    </reaction>
</comment>
<keyword evidence="5 10" id="KW-0479">Metal-binding</keyword>
<evidence type="ECO:0000256" key="10">
    <source>
        <dbReference type="PIRNR" id="PIRNR006268"/>
    </source>
</evidence>
<dbReference type="EMBL" id="CP049740">
    <property type="protein sequence ID" value="QII81882.1"/>
    <property type="molecule type" value="Genomic_DNA"/>
</dbReference>
<evidence type="ECO:0000256" key="6">
    <source>
        <dbReference type="ARBA" id="ARBA00022827"/>
    </source>
</evidence>
<keyword evidence="12" id="KW-0449">Lipoprotein</keyword>
<organism evidence="13 14">
    <name type="scientific">Jeotgalibaca arthritidis</name>
    <dbReference type="NCBI Taxonomy" id="1868794"/>
    <lineage>
        <taxon>Bacteria</taxon>
        <taxon>Bacillati</taxon>
        <taxon>Bacillota</taxon>
        <taxon>Bacilli</taxon>
        <taxon>Lactobacillales</taxon>
        <taxon>Carnobacteriaceae</taxon>
        <taxon>Jeotgalibaca</taxon>
    </lineage>
</organism>
<dbReference type="InterPro" id="IPR003374">
    <property type="entry name" value="ApbE-like_sf"/>
</dbReference>
<feature type="binding site" evidence="11">
    <location>
        <position position="298"/>
    </location>
    <ligand>
        <name>Mg(2+)</name>
        <dbReference type="ChEBI" id="CHEBI:18420"/>
    </ligand>
</feature>
<dbReference type="RefSeq" id="WP_166161779.1">
    <property type="nucleotide sequence ID" value="NZ_CP049740.1"/>
</dbReference>
<keyword evidence="12" id="KW-1003">Cell membrane</keyword>
<protein>
    <recommendedName>
        <fullName evidence="2 10">FAD:protein FMN transferase</fullName>
        <ecNumber evidence="1 10">2.7.1.180</ecNumber>
    </recommendedName>
    <alternativeName>
        <fullName evidence="8 10">Flavin transferase</fullName>
    </alternativeName>
</protein>
<evidence type="ECO:0000256" key="9">
    <source>
        <dbReference type="ARBA" id="ARBA00048540"/>
    </source>
</evidence>
<keyword evidence="12" id="KW-0997">Cell inner membrane</keyword>
<evidence type="ECO:0000256" key="7">
    <source>
        <dbReference type="ARBA" id="ARBA00022842"/>
    </source>
</evidence>
<gene>
    <name evidence="13" type="ORF">G7057_04945</name>
</gene>
<dbReference type="GO" id="GO:0016740">
    <property type="term" value="F:transferase activity"/>
    <property type="evidence" value="ECO:0007669"/>
    <property type="project" value="UniProtKB-UniRule"/>
</dbReference>
<comment type="cofactor">
    <cofactor evidence="11">
        <name>Mg(2+)</name>
        <dbReference type="ChEBI" id="CHEBI:18420"/>
    </cofactor>
    <cofactor evidence="11">
        <name>Mn(2+)</name>
        <dbReference type="ChEBI" id="CHEBI:29035"/>
    </cofactor>
    <text evidence="11">Magnesium. Can also use manganese.</text>
</comment>
<dbReference type="InterPro" id="IPR024932">
    <property type="entry name" value="ApbE"/>
</dbReference>
<evidence type="ECO:0000256" key="12">
    <source>
        <dbReference type="RuleBase" id="RU363002"/>
    </source>
</evidence>
<dbReference type="GO" id="GO:0046872">
    <property type="term" value="F:metal ion binding"/>
    <property type="evidence" value="ECO:0007669"/>
    <property type="project" value="UniProtKB-UniRule"/>
</dbReference>
<dbReference type="Pfam" id="PF02424">
    <property type="entry name" value="ApbE"/>
    <property type="match status" value="1"/>
</dbReference>
<dbReference type="PIRSF" id="PIRSF006268">
    <property type="entry name" value="ApbE"/>
    <property type="match status" value="1"/>
</dbReference>
<dbReference type="PROSITE" id="PS51257">
    <property type="entry name" value="PROKAR_LIPOPROTEIN"/>
    <property type="match status" value="1"/>
</dbReference>
<evidence type="ECO:0000256" key="3">
    <source>
        <dbReference type="ARBA" id="ARBA00022630"/>
    </source>
</evidence>
<keyword evidence="12" id="KW-0472">Membrane</keyword>
<evidence type="ECO:0000256" key="8">
    <source>
        <dbReference type="ARBA" id="ARBA00031306"/>
    </source>
</evidence>
<name>A0A6G7K9H0_9LACT</name>
<comment type="subcellular location">
    <subcellularLocation>
        <location evidence="12">Cell inner membrane</location>
        <topology evidence="12">Lipid-anchor</topology>
        <orientation evidence="12">Periplasmic side</orientation>
    </subcellularLocation>
</comment>
<keyword evidence="4 10" id="KW-0808">Transferase</keyword>
<evidence type="ECO:0000313" key="14">
    <source>
        <dbReference type="Proteomes" id="UP000501451"/>
    </source>
</evidence>
<dbReference type="EC" id="2.7.1.180" evidence="1 10"/>
<feature type="binding site" evidence="11">
    <location>
        <position position="294"/>
    </location>
    <ligand>
        <name>Mg(2+)</name>
        <dbReference type="ChEBI" id="CHEBI:18420"/>
    </ligand>
</feature>
<comment type="function">
    <text evidence="12">Flavin transferase that catalyzes the transfer of the FMN moiety of FAD and its covalent binding to the hydroxyl group of a threonine residue in a target flavoprotein.</text>
</comment>
<feature type="binding site" evidence="11">
    <location>
        <position position="178"/>
    </location>
    <ligand>
        <name>Mg(2+)</name>
        <dbReference type="ChEBI" id="CHEBI:18420"/>
    </ligand>
</feature>
<evidence type="ECO:0000313" key="13">
    <source>
        <dbReference type="EMBL" id="QII81882.1"/>
    </source>
</evidence>
<dbReference type="PANTHER" id="PTHR30040:SF2">
    <property type="entry name" value="FAD:PROTEIN FMN TRANSFERASE"/>
    <property type="match status" value="1"/>
</dbReference>
<dbReference type="Proteomes" id="UP000501451">
    <property type="component" value="Chromosome"/>
</dbReference>
<evidence type="ECO:0000256" key="1">
    <source>
        <dbReference type="ARBA" id="ARBA00011955"/>
    </source>
</evidence>
<accession>A0A6G7K9H0</accession>
<dbReference type="GO" id="GO:0005886">
    <property type="term" value="C:plasma membrane"/>
    <property type="evidence" value="ECO:0007669"/>
    <property type="project" value="UniProtKB-SubCell"/>
</dbReference>
<comment type="similarity">
    <text evidence="10 12">Belongs to the ApbE family.</text>
</comment>
<evidence type="ECO:0000256" key="11">
    <source>
        <dbReference type="PIRSR" id="PIRSR006268-2"/>
    </source>
</evidence>
<keyword evidence="7 10" id="KW-0460">Magnesium</keyword>
<evidence type="ECO:0000256" key="2">
    <source>
        <dbReference type="ARBA" id="ARBA00016337"/>
    </source>
</evidence>
<keyword evidence="6 10" id="KW-0274">FAD</keyword>
<dbReference type="SUPFAM" id="SSF143631">
    <property type="entry name" value="ApbE-like"/>
    <property type="match status" value="1"/>
</dbReference>